<dbReference type="InterPro" id="IPR047819">
    <property type="entry name" value="P5A-ATPase_N"/>
</dbReference>
<dbReference type="InterPro" id="IPR023299">
    <property type="entry name" value="ATPase_P-typ_cyto_dom_N"/>
</dbReference>
<accession>A0AA39YG19</accession>
<dbReference type="Proteomes" id="UP001174936">
    <property type="component" value="Unassembled WGS sequence"/>
</dbReference>
<dbReference type="InterPro" id="IPR044492">
    <property type="entry name" value="P_typ_ATPase_HD_dom"/>
</dbReference>
<feature type="transmembrane region" description="Helical" evidence="13">
    <location>
        <begin position="1205"/>
        <end position="1223"/>
    </location>
</feature>
<dbReference type="SFLD" id="SFLDG00002">
    <property type="entry name" value="C1.7:_P-type_atpase_like"/>
    <property type="match status" value="1"/>
</dbReference>
<dbReference type="Pfam" id="PF12409">
    <property type="entry name" value="P5-ATPase"/>
    <property type="match status" value="1"/>
</dbReference>
<keyword evidence="7 13" id="KW-0067">ATP-binding</keyword>
<evidence type="ECO:0000256" key="10">
    <source>
        <dbReference type="ARBA" id="ARBA00022989"/>
    </source>
</evidence>
<evidence type="ECO:0000256" key="12">
    <source>
        <dbReference type="ARBA" id="ARBA00049360"/>
    </source>
</evidence>
<feature type="transmembrane region" description="Helical" evidence="13">
    <location>
        <begin position="371"/>
        <end position="391"/>
    </location>
</feature>
<feature type="transmembrane region" description="Helical" evidence="13">
    <location>
        <begin position="1094"/>
        <end position="1112"/>
    </location>
</feature>
<dbReference type="SFLD" id="SFLDF00027">
    <property type="entry name" value="p-type_atpase"/>
    <property type="match status" value="1"/>
</dbReference>
<proteinExistence type="inferred from homology"/>
<dbReference type="InterPro" id="IPR059000">
    <property type="entry name" value="ATPase_P-type_domA"/>
</dbReference>
<feature type="transmembrane region" description="Helical" evidence="13">
    <location>
        <begin position="188"/>
        <end position="209"/>
    </location>
</feature>
<dbReference type="SUPFAM" id="SSF81665">
    <property type="entry name" value="Calcium ATPase, transmembrane domain M"/>
    <property type="match status" value="1"/>
</dbReference>
<dbReference type="InterPro" id="IPR006544">
    <property type="entry name" value="P-type_TPase_V"/>
</dbReference>
<dbReference type="GO" id="GO:0016887">
    <property type="term" value="F:ATP hydrolysis activity"/>
    <property type="evidence" value="ECO:0007669"/>
    <property type="project" value="InterPro"/>
</dbReference>
<dbReference type="Gene3D" id="3.40.1110.10">
    <property type="entry name" value="Calcium-transporting ATPase, cytoplasmic domain N"/>
    <property type="match status" value="1"/>
</dbReference>
<evidence type="ECO:0000256" key="14">
    <source>
        <dbReference type="SAM" id="MobiDB-lite"/>
    </source>
</evidence>
<evidence type="ECO:0000256" key="8">
    <source>
        <dbReference type="ARBA" id="ARBA00022842"/>
    </source>
</evidence>
<feature type="transmembrane region" description="Helical" evidence="13">
    <location>
        <begin position="1274"/>
        <end position="1295"/>
    </location>
</feature>
<feature type="domain" description="P5B-type ATPase N-terminal" evidence="16">
    <location>
        <begin position="172"/>
        <end position="292"/>
    </location>
</feature>
<gene>
    <name evidence="17" type="ORF">B0T16DRAFT_405117</name>
</gene>
<evidence type="ECO:0000259" key="15">
    <source>
        <dbReference type="Pfam" id="PF00122"/>
    </source>
</evidence>
<dbReference type="PROSITE" id="PS00154">
    <property type="entry name" value="ATPASE_E1_E2"/>
    <property type="match status" value="1"/>
</dbReference>
<sequence>MEDEVTDTVGAGEAQRRNDFYRLEANHSSASIFEDVEMAHEEVFSGPMAESLPTSVSTFHRRARADSTASFSFYQEDQEEDDQLLLGARHADIDDLDELPFEEEEEELEDEESSADLERQAEDNDYVLHRRASTQSRGGSVRSRLLRRESHASAGSGYGGVRSSQKIYMENEDLYVAIAAFRTSPVGLAAYIAICITTFGLGWLVFRWIPRWHVKLVGRPSSLRDCQWVVIENSWNEMAILDVDSKPYGRPLSTVFGSPGKKTTSYMMDDDPDPVLQDLRTINYRYVRFYFHPLIDKFLLCNGWKDPLWSDVRAIRVGIDSEEKSHRDLVFGSNLIDIEQKSAFRLLVDEVFHPFYVFQVASLILWSLDEYYYYAVAIFLMSFGSIATTLIETRATMKRLRDISRFVCDVRVLRNGFWRNIVSSDLVPGDVYEVSDPSLGQFPADSLLLSGDCIVNESMLTGESVPVSKTPATDESLHVLDLAASTVSPEVAKHFLFCGTKIIRARRPQEGQEDEAVALAMVVRTGFNTTKGSLVRSMLFPKPSGFKFYRDSFRYISVMACVAMLGFTASFINFIRLQLEWHLIIVRALDLITIVVPPALPATLTIGTNFALGRLKGKQIFCISPQRVNVGGKLDLMCFDKTGTLTEEGLDILGVRVVERATNRFSDTLTDPNNFVPGHDHGSGIQGSQDAQKAALYTMATCHSLRSVDDELVGDPLDLKMFEFTQWTFEEGSQGGGNLDDEEQGTLQPSIARPPARGKSQNSNGHTFELGVLKSFEFVSQLRRASVIVRTFGQQSGDIFVKGAPECMREICRPGTFPTDYDELLAHYTHSGYRVIGCATRHIKKLSWVKAQKMKRHDVESNLDFVGFIVFENKLKPATAGVLKELLESNIGAVMVTGDNILTAISVARECNMINKTAHCFVPRFIAGHSRDPNASLQWESIDNQIYRLDSNTLLPLPAPPEGDASLPYDISNLRNYSIAVSGDVFRWVVDYAPPEVMRRMLVTGKVFARMSPDEKHELVEKLQSIDYCCGFCGDGANDCGALKAADVGISLSEAEASVAAPFTSRVFDIRCVPEVIREGRAALVTSFSCFKYMSLYSAIQFTSVTFLYASASNLGDFQFLFIDLALILPIAVFMSWGGPFPELSRKRPTADLVSRKVLTPLLGHICICIVIQTMVFIAVRQQSWFIPPMVNPEKSNVENSENTVLFLTSCFEYIFAGVVLNAGRPFRQSALQNWPFVATIATVLLITVYMIAAPAKWLQSLMQLTFIAGDFKLYIMALGIVYLGLAWVGENFVFQRLARIIGHAKQALTKRQKVRKQYKVILEQMLF</sequence>
<dbReference type="GO" id="GO:0006874">
    <property type="term" value="P:intracellular calcium ion homeostasis"/>
    <property type="evidence" value="ECO:0007669"/>
    <property type="project" value="TreeGrafter"/>
</dbReference>
<dbReference type="InterPro" id="IPR047821">
    <property type="entry name" value="P5B-type_ATPase"/>
</dbReference>
<dbReference type="EMBL" id="JAULSV010000002">
    <property type="protein sequence ID" value="KAK0651976.1"/>
    <property type="molecule type" value="Genomic_DNA"/>
</dbReference>
<dbReference type="FunFam" id="2.70.150.10:FF:000119">
    <property type="entry name" value="Cation-transporting ATPase"/>
    <property type="match status" value="1"/>
</dbReference>
<keyword evidence="9 13" id="KW-1278">Translocase</keyword>
<dbReference type="Gene3D" id="3.40.50.1000">
    <property type="entry name" value="HAD superfamily/HAD-like"/>
    <property type="match status" value="1"/>
</dbReference>
<keyword evidence="11 13" id="KW-0472">Membrane</keyword>
<evidence type="ECO:0000256" key="9">
    <source>
        <dbReference type="ARBA" id="ARBA00022967"/>
    </source>
</evidence>
<feature type="compositionally biased region" description="Acidic residues" evidence="14">
    <location>
        <begin position="99"/>
        <end position="115"/>
    </location>
</feature>
<dbReference type="SUPFAM" id="SSF56784">
    <property type="entry name" value="HAD-like"/>
    <property type="match status" value="1"/>
</dbReference>
<evidence type="ECO:0000256" key="11">
    <source>
        <dbReference type="ARBA" id="ARBA00023136"/>
    </source>
</evidence>
<dbReference type="FunFam" id="1.20.1110.10:FF:000032">
    <property type="entry name" value="Cation-transporting ATPase"/>
    <property type="match status" value="1"/>
</dbReference>
<evidence type="ECO:0000256" key="2">
    <source>
        <dbReference type="ARBA" id="ARBA00006000"/>
    </source>
</evidence>
<dbReference type="SUPFAM" id="SSF81660">
    <property type="entry name" value="Metal cation-transporting ATPase, ATP-binding domain N"/>
    <property type="match status" value="1"/>
</dbReference>
<feature type="transmembrane region" description="Helical" evidence="13">
    <location>
        <begin position="581"/>
        <end position="606"/>
    </location>
</feature>
<feature type="transmembrane region" description="Helical" evidence="13">
    <location>
        <begin position="1235"/>
        <end position="1254"/>
    </location>
</feature>
<keyword evidence="5 13" id="KW-0479">Metal-binding</keyword>
<dbReference type="CDD" id="cd07542">
    <property type="entry name" value="P-type_ATPase_cation"/>
    <property type="match status" value="1"/>
</dbReference>
<dbReference type="FunFam" id="3.40.1110.10:FF:000057">
    <property type="entry name" value="Cation-transporting ATPase"/>
    <property type="match status" value="1"/>
</dbReference>
<dbReference type="FunFam" id="3.40.50.1000:FF:000068">
    <property type="entry name" value="Cation-transporting ATPase"/>
    <property type="match status" value="1"/>
</dbReference>
<comment type="catalytic activity">
    <reaction evidence="12 13">
        <text>ATP + H2O = ADP + phosphate + H(+)</text>
        <dbReference type="Rhea" id="RHEA:13065"/>
        <dbReference type="ChEBI" id="CHEBI:15377"/>
        <dbReference type="ChEBI" id="CHEBI:15378"/>
        <dbReference type="ChEBI" id="CHEBI:30616"/>
        <dbReference type="ChEBI" id="CHEBI:43474"/>
        <dbReference type="ChEBI" id="CHEBI:456216"/>
    </reaction>
</comment>
<evidence type="ECO:0000256" key="6">
    <source>
        <dbReference type="ARBA" id="ARBA00022741"/>
    </source>
</evidence>
<dbReference type="InterPro" id="IPR018303">
    <property type="entry name" value="ATPase_P-typ_P_site"/>
</dbReference>
<dbReference type="NCBIfam" id="TIGR01657">
    <property type="entry name" value="P-ATPase-V"/>
    <property type="match status" value="1"/>
</dbReference>
<dbReference type="GO" id="GO:0019829">
    <property type="term" value="F:ATPase-coupled monoatomic cation transmembrane transporter activity"/>
    <property type="evidence" value="ECO:0007669"/>
    <property type="project" value="UniProtKB-UniRule"/>
</dbReference>
<dbReference type="Gene3D" id="2.70.150.10">
    <property type="entry name" value="Calcium-transporting ATPase, cytoplasmic transduction domain A"/>
    <property type="match status" value="1"/>
</dbReference>
<dbReference type="Pfam" id="PF00122">
    <property type="entry name" value="E1-E2_ATPase"/>
    <property type="match status" value="1"/>
</dbReference>
<dbReference type="SUPFAM" id="SSF81653">
    <property type="entry name" value="Calcium ATPase, transduction domain A"/>
    <property type="match status" value="1"/>
</dbReference>
<evidence type="ECO:0000256" key="13">
    <source>
        <dbReference type="RuleBase" id="RU362082"/>
    </source>
</evidence>
<dbReference type="InterPro" id="IPR036412">
    <property type="entry name" value="HAD-like_sf"/>
</dbReference>
<evidence type="ECO:0000256" key="5">
    <source>
        <dbReference type="ARBA" id="ARBA00022723"/>
    </source>
</evidence>
<dbReference type="GO" id="GO:0005524">
    <property type="term" value="F:ATP binding"/>
    <property type="evidence" value="ECO:0007669"/>
    <property type="project" value="UniProtKB-UniRule"/>
</dbReference>
<keyword evidence="6 13" id="KW-0547">Nucleotide-binding</keyword>
<keyword evidence="3" id="KW-0597">Phosphoprotein</keyword>
<dbReference type="InterPro" id="IPR001757">
    <property type="entry name" value="P_typ_ATPase"/>
</dbReference>
<feature type="domain" description="P-type ATPase A" evidence="15">
    <location>
        <begin position="410"/>
        <end position="538"/>
    </location>
</feature>
<feature type="region of interest" description="Disordered" evidence="14">
    <location>
        <begin position="732"/>
        <end position="764"/>
    </location>
</feature>
<feature type="region of interest" description="Disordered" evidence="14">
    <location>
        <begin position="99"/>
        <end position="121"/>
    </location>
</feature>
<evidence type="ECO:0000259" key="16">
    <source>
        <dbReference type="Pfam" id="PF12409"/>
    </source>
</evidence>
<dbReference type="SFLD" id="SFLDS00003">
    <property type="entry name" value="Haloacid_Dehalogenase"/>
    <property type="match status" value="1"/>
</dbReference>
<dbReference type="InterPro" id="IPR023214">
    <property type="entry name" value="HAD_sf"/>
</dbReference>
<feature type="transmembrane region" description="Helical" evidence="13">
    <location>
        <begin position="1118"/>
        <end position="1137"/>
    </location>
</feature>
<comment type="similarity">
    <text evidence="2 13">Belongs to the cation transport ATPase (P-type) (TC 3.A.3) family. Type V subfamily.</text>
</comment>
<evidence type="ECO:0000256" key="3">
    <source>
        <dbReference type="ARBA" id="ARBA00022553"/>
    </source>
</evidence>
<comment type="caution">
    <text evidence="17">The sequence shown here is derived from an EMBL/GenBank/DDBJ whole genome shotgun (WGS) entry which is preliminary data.</text>
</comment>
<keyword evidence="8 13" id="KW-0460">Magnesium</keyword>
<dbReference type="InterPro" id="IPR023298">
    <property type="entry name" value="ATPase_P-typ_TM_dom_sf"/>
</dbReference>
<dbReference type="InterPro" id="IPR008250">
    <property type="entry name" value="ATPase_P-typ_transduc_dom_A_sf"/>
</dbReference>
<name>A0AA39YG19_9PEZI</name>
<feature type="transmembrane region" description="Helical" evidence="13">
    <location>
        <begin position="1158"/>
        <end position="1180"/>
    </location>
</feature>
<dbReference type="EC" id="7.2.2.-" evidence="13"/>
<evidence type="ECO:0000256" key="4">
    <source>
        <dbReference type="ARBA" id="ARBA00022692"/>
    </source>
</evidence>
<comment type="subcellular location">
    <subcellularLocation>
        <location evidence="1 13">Membrane</location>
        <topology evidence="1 13">Multi-pass membrane protein</topology>
    </subcellularLocation>
</comment>
<dbReference type="GO" id="GO:0046872">
    <property type="term" value="F:metal ion binding"/>
    <property type="evidence" value="ECO:0007669"/>
    <property type="project" value="UniProtKB-UniRule"/>
</dbReference>
<dbReference type="GO" id="GO:0015662">
    <property type="term" value="F:P-type ion transporter activity"/>
    <property type="evidence" value="ECO:0007669"/>
    <property type="project" value="InterPro"/>
</dbReference>
<dbReference type="NCBIfam" id="TIGR01494">
    <property type="entry name" value="ATPase_P-type"/>
    <property type="match status" value="1"/>
</dbReference>
<dbReference type="PRINTS" id="PR00119">
    <property type="entry name" value="CATATPASE"/>
</dbReference>
<dbReference type="PANTHER" id="PTHR45630">
    <property type="entry name" value="CATION-TRANSPORTING ATPASE-RELATED"/>
    <property type="match status" value="1"/>
</dbReference>
<dbReference type="PANTHER" id="PTHR45630:SF8">
    <property type="entry name" value="CATION-TRANSPORTING ATPASE"/>
    <property type="match status" value="1"/>
</dbReference>
<protein>
    <recommendedName>
        <fullName evidence="13">Cation-transporting ATPase</fullName>
        <ecNumber evidence="13">7.2.2.-</ecNumber>
    </recommendedName>
</protein>
<feature type="transmembrane region" description="Helical" evidence="13">
    <location>
        <begin position="346"/>
        <end position="365"/>
    </location>
</feature>
<reference evidence="17" key="1">
    <citation type="submission" date="2023-06" db="EMBL/GenBank/DDBJ databases">
        <title>Genome-scale phylogeny and comparative genomics of the fungal order Sordariales.</title>
        <authorList>
            <consortium name="Lawrence Berkeley National Laboratory"/>
            <person name="Hensen N."/>
            <person name="Bonometti L."/>
            <person name="Westerberg I."/>
            <person name="Brannstrom I.O."/>
            <person name="Guillou S."/>
            <person name="Cros-Aarteil S."/>
            <person name="Calhoun S."/>
            <person name="Haridas S."/>
            <person name="Kuo A."/>
            <person name="Mondo S."/>
            <person name="Pangilinan J."/>
            <person name="Riley R."/>
            <person name="Labutti K."/>
            <person name="Andreopoulos B."/>
            <person name="Lipzen A."/>
            <person name="Chen C."/>
            <person name="Yanf M."/>
            <person name="Daum C."/>
            <person name="Ng V."/>
            <person name="Clum A."/>
            <person name="Steindorff A."/>
            <person name="Ohm R."/>
            <person name="Martin F."/>
            <person name="Silar P."/>
            <person name="Natvig D."/>
            <person name="Lalanne C."/>
            <person name="Gautier V."/>
            <person name="Ament-Velasquez S.L."/>
            <person name="Kruys A."/>
            <person name="Hutchinson M.I."/>
            <person name="Powell A.J."/>
            <person name="Barry K."/>
            <person name="Miller A.N."/>
            <person name="Grigoriev I.V."/>
            <person name="Debuchy R."/>
            <person name="Gladieux P."/>
            <person name="Thoren M.H."/>
            <person name="Johannesson H."/>
        </authorList>
    </citation>
    <scope>NUCLEOTIDE SEQUENCE</scope>
    <source>
        <strain evidence="17">SMH2532-1</strain>
    </source>
</reference>
<evidence type="ECO:0000313" key="17">
    <source>
        <dbReference type="EMBL" id="KAK0651976.1"/>
    </source>
</evidence>
<keyword evidence="10 13" id="KW-1133">Transmembrane helix</keyword>
<keyword evidence="18" id="KW-1185">Reference proteome</keyword>
<evidence type="ECO:0000256" key="7">
    <source>
        <dbReference type="ARBA" id="ARBA00022840"/>
    </source>
</evidence>
<evidence type="ECO:0000313" key="18">
    <source>
        <dbReference type="Proteomes" id="UP001174936"/>
    </source>
</evidence>
<feature type="transmembrane region" description="Helical" evidence="13">
    <location>
        <begin position="555"/>
        <end position="575"/>
    </location>
</feature>
<organism evidence="17 18">
    <name type="scientific">Cercophora newfieldiana</name>
    <dbReference type="NCBI Taxonomy" id="92897"/>
    <lineage>
        <taxon>Eukaryota</taxon>
        <taxon>Fungi</taxon>
        <taxon>Dikarya</taxon>
        <taxon>Ascomycota</taxon>
        <taxon>Pezizomycotina</taxon>
        <taxon>Sordariomycetes</taxon>
        <taxon>Sordariomycetidae</taxon>
        <taxon>Sordariales</taxon>
        <taxon>Lasiosphaeriaceae</taxon>
        <taxon>Cercophora</taxon>
    </lineage>
</organism>
<keyword evidence="4 13" id="KW-0812">Transmembrane</keyword>
<evidence type="ECO:0000256" key="1">
    <source>
        <dbReference type="ARBA" id="ARBA00004141"/>
    </source>
</evidence>
<dbReference type="GO" id="GO:0016020">
    <property type="term" value="C:membrane"/>
    <property type="evidence" value="ECO:0007669"/>
    <property type="project" value="UniProtKB-SubCell"/>
</dbReference>